<evidence type="ECO:0000313" key="3">
    <source>
        <dbReference type="Proteomes" id="UP001159363"/>
    </source>
</evidence>
<protein>
    <recommendedName>
        <fullName evidence="1">Transposable element P transposase-like GTP-binding insertion domain-containing protein</fullName>
    </recommendedName>
</protein>
<dbReference type="InterPro" id="IPR048366">
    <property type="entry name" value="TNP-like_GBD"/>
</dbReference>
<sequence>MIDKLYVQHLFEKSAHDLKLVPNLTHHHLNVKGSASQKVKTTAQLFSNRVYEALVYLAAAEFIKLFNEWFDFMNSSLPVDEYGSKRQQQGAVINKMVALMETVRAKGLPFQDGIQISSKSLQNLFDYLNTFLQVRCPIMFFSYIRGLGYQNSHPSPIDFKYRIRNYIIKKHSSAFFSSKANTEDRVDETCLTYTDKQTSKNTLGLA</sequence>
<dbReference type="Proteomes" id="UP001159363">
    <property type="component" value="Chromosome 5"/>
</dbReference>
<evidence type="ECO:0000313" key="2">
    <source>
        <dbReference type="EMBL" id="KAJ8881278.1"/>
    </source>
</evidence>
<name>A0ABQ9HAC5_9NEOP</name>
<accession>A0ABQ9HAC5</accession>
<evidence type="ECO:0000259" key="1">
    <source>
        <dbReference type="Pfam" id="PF21788"/>
    </source>
</evidence>
<organism evidence="2 3">
    <name type="scientific">Dryococelus australis</name>
    <dbReference type="NCBI Taxonomy" id="614101"/>
    <lineage>
        <taxon>Eukaryota</taxon>
        <taxon>Metazoa</taxon>
        <taxon>Ecdysozoa</taxon>
        <taxon>Arthropoda</taxon>
        <taxon>Hexapoda</taxon>
        <taxon>Insecta</taxon>
        <taxon>Pterygota</taxon>
        <taxon>Neoptera</taxon>
        <taxon>Polyneoptera</taxon>
        <taxon>Phasmatodea</taxon>
        <taxon>Verophasmatodea</taxon>
        <taxon>Anareolatae</taxon>
        <taxon>Phasmatidae</taxon>
        <taxon>Eurycanthinae</taxon>
        <taxon>Dryococelus</taxon>
    </lineage>
</organism>
<proteinExistence type="predicted"/>
<feature type="domain" description="Transposable element P transposase-like GTP-binding insertion" evidence="1">
    <location>
        <begin position="5"/>
        <end position="80"/>
    </location>
</feature>
<keyword evidence="3" id="KW-1185">Reference proteome</keyword>
<reference evidence="2 3" key="1">
    <citation type="submission" date="2023-02" db="EMBL/GenBank/DDBJ databases">
        <title>LHISI_Scaffold_Assembly.</title>
        <authorList>
            <person name="Stuart O.P."/>
            <person name="Cleave R."/>
            <person name="Magrath M.J.L."/>
            <person name="Mikheyev A.S."/>
        </authorList>
    </citation>
    <scope>NUCLEOTIDE SEQUENCE [LARGE SCALE GENOMIC DNA]</scope>
    <source>
        <strain evidence="2">Daus_M_001</strain>
        <tissue evidence="2">Leg muscle</tissue>
    </source>
</reference>
<comment type="caution">
    <text evidence="2">The sequence shown here is derived from an EMBL/GenBank/DDBJ whole genome shotgun (WGS) entry which is preliminary data.</text>
</comment>
<gene>
    <name evidence="2" type="ORF">PR048_017756</name>
</gene>
<dbReference type="Pfam" id="PF21788">
    <property type="entry name" value="TNP-like_GBD"/>
    <property type="match status" value="1"/>
</dbReference>
<dbReference type="EMBL" id="JARBHB010000006">
    <property type="protein sequence ID" value="KAJ8881278.1"/>
    <property type="molecule type" value="Genomic_DNA"/>
</dbReference>